<keyword evidence="5" id="KW-0560">Oxidoreductase</keyword>
<feature type="domain" description="Fe2OG dioxygenase" evidence="8">
    <location>
        <begin position="179"/>
        <end position="289"/>
    </location>
</feature>
<name>A0AAF3EW68_9BILA</name>
<dbReference type="GO" id="GO:0005506">
    <property type="term" value="F:iron ion binding"/>
    <property type="evidence" value="ECO:0007669"/>
    <property type="project" value="InterPro"/>
</dbReference>
<protein>
    <recommendedName>
        <fullName evidence="8">Fe2OG dioxygenase domain-containing protein</fullName>
    </recommendedName>
</protein>
<evidence type="ECO:0000313" key="9">
    <source>
        <dbReference type="Proteomes" id="UP000887575"/>
    </source>
</evidence>
<feature type="signal peptide" evidence="7">
    <location>
        <begin position="1"/>
        <end position="19"/>
    </location>
</feature>
<keyword evidence="9" id="KW-1185">Reference proteome</keyword>
<dbReference type="InterPro" id="IPR006620">
    <property type="entry name" value="Pro_4_hyd_alph"/>
</dbReference>
<dbReference type="Gene3D" id="2.60.120.620">
    <property type="entry name" value="q2cbj1_9rhob like domain"/>
    <property type="match status" value="1"/>
</dbReference>
<evidence type="ECO:0000256" key="7">
    <source>
        <dbReference type="SAM" id="SignalP"/>
    </source>
</evidence>
<organism evidence="9 10">
    <name type="scientific">Mesorhabditis belari</name>
    <dbReference type="NCBI Taxonomy" id="2138241"/>
    <lineage>
        <taxon>Eukaryota</taxon>
        <taxon>Metazoa</taxon>
        <taxon>Ecdysozoa</taxon>
        <taxon>Nematoda</taxon>
        <taxon>Chromadorea</taxon>
        <taxon>Rhabditida</taxon>
        <taxon>Rhabditina</taxon>
        <taxon>Rhabditomorpha</taxon>
        <taxon>Rhabditoidea</taxon>
        <taxon>Rhabditidae</taxon>
        <taxon>Mesorhabditinae</taxon>
        <taxon>Mesorhabditis</taxon>
    </lineage>
</organism>
<evidence type="ECO:0000256" key="1">
    <source>
        <dbReference type="ARBA" id="ARBA00001961"/>
    </source>
</evidence>
<dbReference type="GO" id="GO:0031418">
    <property type="term" value="F:L-ascorbic acid binding"/>
    <property type="evidence" value="ECO:0007669"/>
    <property type="project" value="UniProtKB-KW"/>
</dbReference>
<dbReference type="PROSITE" id="PS51471">
    <property type="entry name" value="FE2OG_OXY"/>
    <property type="match status" value="1"/>
</dbReference>
<dbReference type="Proteomes" id="UP000887575">
    <property type="component" value="Unassembled WGS sequence"/>
</dbReference>
<proteinExistence type="predicted"/>
<evidence type="ECO:0000313" key="10">
    <source>
        <dbReference type="WBParaSite" id="MBELARI_LOCUS18460"/>
    </source>
</evidence>
<keyword evidence="3" id="KW-0847">Vitamin C</keyword>
<reference evidence="10" key="1">
    <citation type="submission" date="2024-02" db="UniProtKB">
        <authorList>
            <consortium name="WormBaseParasite"/>
        </authorList>
    </citation>
    <scope>IDENTIFICATION</scope>
</reference>
<feature type="chain" id="PRO_5041974661" description="Fe2OG dioxygenase domain-containing protein" evidence="7">
    <location>
        <begin position="20"/>
        <end position="331"/>
    </location>
</feature>
<sequence length="331" mass="38470">MVWLYIFYMMFRVKVLGHGQPSPIPSNVLDPTASPFIHNHERKHEITQDLDFVGKNHWSYSYMDTCDLREFPLHDDPDMFCTRYVMDYMWVNVEVLATDPILLVFHKFYSEKNAHAFREYINQKEMDLQKVVDQDDPSGAAGHTSRRANGTWMEHYENEITSTLFDFAQRRLPSLNLHGAEQWHALSYQQGGHYAPHHDFLYYTNETQWDWWMNEMGNRLATFLAVLETADEGGGTIFPQLPYVVHPEVGDVMLWLNMDVTDHSIAKSLHGACPILKGQKTAATLWIRIRDSRLSFLTDLTEPQYNLKQLIDPRGVPAIPSQKPKAKQPQE</sequence>
<dbReference type="SMART" id="SM00702">
    <property type="entry name" value="P4Hc"/>
    <property type="match status" value="1"/>
</dbReference>
<evidence type="ECO:0000256" key="2">
    <source>
        <dbReference type="ARBA" id="ARBA00022723"/>
    </source>
</evidence>
<dbReference type="GO" id="GO:0004656">
    <property type="term" value="F:procollagen-proline 4-dioxygenase activity"/>
    <property type="evidence" value="ECO:0007669"/>
    <property type="project" value="TreeGrafter"/>
</dbReference>
<keyword evidence="7" id="KW-0732">Signal</keyword>
<dbReference type="FunFam" id="2.60.120.620:FF:000030">
    <property type="entry name" value="Proline HYdroxylase"/>
    <property type="match status" value="1"/>
</dbReference>
<dbReference type="PANTHER" id="PTHR10869:SF210">
    <property type="entry name" value="FE2OG DIOXYGENASE DOMAIN-CONTAINING PROTEIN"/>
    <property type="match status" value="1"/>
</dbReference>
<evidence type="ECO:0000256" key="3">
    <source>
        <dbReference type="ARBA" id="ARBA00022896"/>
    </source>
</evidence>
<dbReference type="InterPro" id="IPR005123">
    <property type="entry name" value="Oxoglu/Fe-dep_dioxygenase_dom"/>
</dbReference>
<evidence type="ECO:0000256" key="5">
    <source>
        <dbReference type="ARBA" id="ARBA00023002"/>
    </source>
</evidence>
<accession>A0AAF3EW68</accession>
<dbReference type="Pfam" id="PF13640">
    <property type="entry name" value="2OG-FeII_Oxy_3"/>
    <property type="match status" value="1"/>
</dbReference>
<evidence type="ECO:0000256" key="6">
    <source>
        <dbReference type="ARBA" id="ARBA00023004"/>
    </source>
</evidence>
<dbReference type="PANTHER" id="PTHR10869">
    <property type="entry name" value="PROLYL 4-HYDROXYLASE ALPHA SUBUNIT"/>
    <property type="match status" value="1"/>
</dbReference>
<dbReference type="GO" id="GO:0005783">
    <property type="term" value="C:endoplasmic reticulum"/>
    <property type="evidence" value="ECO:0007669"/>
    <property type="project" value="TreeGrafter"/>
</dbReference>
<evidence type="ECO:0000259" key="8">
    <source>
        <dbReference type="PROSITE" id="PS51471"/>
    </source>
</evidence>
<evidence type="ECO:0000256" key="4">
    <source>
        <dbReference type="ARBA" id="ARBA00022964"/>
    </source>
</evidence>
<dbReference type="InterPro" id="IPR044862">
    <property type="entry name" value="Pro_4_hyd_alph_FE2OG_OXY"/>
</dbReference>
<comment type="cofactor">
    <cofactor evidence="1">
        <name>L-ascorbate</name>
        <dbReference type="ChEBI" id="CHEBI:38290"/>
    </cofactor>
</comment>
<keyword evidence="4" id="KW-0223">Dioxygenase</keyword>
<keyword evidence="2" id="KW-0479">Metal-binding</keyword>
<dbReference type="WBParaSite" id="MBELARI_LOCUS18460">
    <property type="protein sequence ID" value="MBELARI_LOCUS18460"/>
    <property type="gene ID" value="MBELARI_LOCUS18460"/>
</dbReference>
<dbReference type="AlphaFoldDB" id="A0AAF3EW68"/>
<keyword evidence="6" id="KW-0408">Iron</keyword>
<dbReference type="InterPro" id="IPR045054">
    <property type="entry name" value="P4HA-like"/>
</dbReference>